<evidence type="ECO:0000313" key="4">
    <source>
        <dbReference type="Proteomes" id="UP000001409"/>
    </source>
</evidence>
<keyword evidence="4" id="KW-1185">Reference proteome</keyword>
<dbReference type="CDD" id="cd02230">
    <property type="entry name" value="cupin_HP0902-like"/>
    <property type="match status" value="1"/>
</dbReference>
<dbReference type="InterPro" id="IPR011051">
    <property type="entry name" value="RmlC_Cupin_sf"/>
</dbReference>
<sequence>MGRNSRPPGGGRCTPRPPCLGLRWEVTNPDQRSEETEDMNTDIPGLSVVELPDTVATPDPGRTLPATRRILKAEGVDLISFTFSPGQVLGEHHTAHPVTIQCLDGEIDLVLADTTVRLRQGTLLHLEAGITHHVQATPEATEPATILVSLLTGHREVK</sequence>
<evidence type="ECO:0000256" key="1">
    <source>
        <dbReference type="SAM" id="MobiDB-lite"/>
    </source>
</evidence>
<dbReference type="SUPFAM" id="SSF51182">
    <property type="entry name" value="RmlC-like cupins"/>
    <property type="match status" value="1"/>
</dbReference>
<dbReference type="EMBL" id="BA000035">
    <property type="protein sequence ID" value="BAC18768.1"/>
    <property type="molecule type" value="Genomic_DNA"/>
</dbReference>
<dbReference type="Pfam" id="PF07883">
    <property type="entry name" value="Cupin_2"/>
    <property type="match status" value="1"/>
</dbReference>
<evidence type="ECO:0000259" key="2">
    <source>
        <dbReference type="Pfam" id="PF07883"/>
    </source>
</evidence>
<reference evidence="3 4" key="1">
    <citation type="journal article" date="2003" name="Genome Res.">
        <title>Comparative complete genome sequence analysis of the amino acid replacements responsible for the thermostability of Corynebacterium efficiens.</title>
        <authorList>
            <person name="Nishio Y."/>
            <person name="Nakamura Y."/>
            <person name="Kawarabayasi Y."/>
            <person name="Usuda Y."/>
            <person name="Kimura E."/>
            <person name="Sugimoto S."/>
            <person name="Matsui K."/>
            <person name="Yamagishi A."/>
            <person name="Kikuchi H."/>
            <person name="Ikeo K."/>
            <person name="Gojobori T."/>
        </authorList>
    </citation>
    <scope>NUCLEOTIDE SEQUENCE [LARGE SCALE GENOMIC DNA]</scope>
    <source>
        <strain evidence="4">DSM 44549 / YS-314 / AJ 12310 / JCM 11189 / NBRC 100395</strain>
    </source>
</reference>
<dbReference type="STRING" id="196164.gene:10742386"/>
<protein>
    <recommendedName>
        <fullName evidence="2">Cupin type-2 domain-containing protein</fullName>
    </recommendedName>
</protein>
<evidence type="ECO:0000313" key="3">
    <source>
        <dbReference type="EMBL" id="BAC18768.1"/>
    </source>
</evidence>
<name>Q8FP32_COREF</name>
<organism evidence="3 4">
    <name type="scientific">Corynebacterium efficiens (strain DSM 44549 / YS-314 / AJ 12310 / JCM 11189 / NBRC 100395)</name>
    <dbReference type="NCBI Taxonomy" id="196164"/>
    <lineage>
        <taxon>Bacteria</taxon>
        <taxon>Bacillati</taxon>
        <taxon>Actinomycetota</taxon>
        <taxon>Actinomycetes</taxon>
        <taxon>Mycobacteriales</taxon>
        <taxon>Corynebacteriaceae</taxon>
        <taxon>Corynebacterium</taxon>
    </lineage>
</organism>
<dbReference type="AlphaFoldDB" id="Q8FP32"/>
<dbReference type="InterPro" id="IPR014710">
    <property type="entry name" value="RmlC-like_jellyroll"/>
</dbReference>
<dbReference type="Proteomes" id="UP000001409">
    <property type="component" value="Chromosome"/>
</dbReference>
<feature type="region of interest" description="Disordered" evidence="1">
    <location>
        <begin position="1"/>
        <end position="39"/>
    </location>
</feature>
<proteinExistence type="predicted"/>
<dbReference type="KEGG" id="cef:CE1958"/>
<feature type="domain" description="Cupin type-2" evidence="2">
    <location>
        <begin position="81"/>
        <end position="147"/>
    </location>
</feature>
<dbReference type="HOGENOM" id="CLU_141446_1_1_11"/>
<accession>Q8FP32</accession>
<dbReference type="InterPro" id="IPR013096">
    <property type="entry name" value="Cupin_2"/>
</dbReference>
<dbReference type="Gene3D" id="2.60.120.10">
    <property type="entry name" value="Jelly Rolls"/>
    <property type="match status" value="1"/>
</dbReference>
<dbReference type="eggNOG" id="COG1917">
    <property type="taxonomic scope" value="Bacteria"/>
</dbReference>